<name>A0A4Y2HPN8_ARAVE</name>
<sequence length="92" mass="10451">MQIQRALTRGDLSHSIFHSHFPRDCRKLKSNPASPPCRLVCNAQAHRQETNTQATKGAGHRESVASQKDAVSSLSTCRLQCTVDQYFRYWPH</sequence>
<keyword evidence="2" id="KW-1185">Reference proteome</keyword>
<dbReference type="Proteomes" id="UP000499080">
    <property type="component" value="Unassembled WGS sequence"/>
</dbReference>
<proteinExistence type="predicted"/>
<organism evidence="1 2">
    <name type="scientific">Araneus ventricosus</name>
    <name type="common">Orbweaver spider</name>
    <name type="synonym">Epeira ventricosa</name>
    <dbReference type="NCBI Taxonomy" id="182803"/>
    <lineage>
        <taxon>Eukaryota</taxon>
        <taxon>Metazoa</taxon>
        <taxon>Ecdysozoa</taxon>
        <taxon>Arthropoda</taxon>
        <taxon>Chelicerata</taxon>
        <taxon>Arachnida</taxon>
        <taxon>Araneae</taxon>
        <taxon>Araneomorphae</taxon>
        <taxon>Entelegynae</taxon>
        <taxon>Araneoidea</taxon>
        <taxon>Araneidae</taxon>
        <taxon>Araneus</taxon>
    </lineage>
</organism>
<dbReference type="AlphaFoldDB" id="A0A4Y2HPN8"/>
<comment type="caution">
    <text evidence="1">The sequence shown here is derived from an EMBL/GenBank/DDBJ whole genome shotgun (WGS) entry which is preliminary data.</text>
</comment>
<evidence type="ECO:0000313" key="1">
    <source>
        <dbReference type="EMBL" id="GBM67364.1"/>
    </source>
</evidence>
<dbReference type="EMBL" id="BGPR01002079">
    <property type="protein sequence ID" value="GBM67364.1"/>
    <property type="molecule type" value="Genomic_DNA"/>
</dbReference>
<reference evidence="1 2" key="1">
    <citation type="journal article" date="2019" name="Sci. Rep.">
        <title>Orb-weaving spider Araneus ventricosus genome elucidates the spidroin gene catalogue.</title>
        <authorList>
            <person name="Kono N."/>
            <person name="Nakamura H."/>
            <person name="Ohtoshi R."/>
            <person name="Moran D.A.P."/>
            <person name="Shinohara A."/>
            <person name="Yoshida Y."/>
            <person name="Fujiwara M."/>
            <person name="Mori M."/>
            <person name="Tomita M."/>
            <person name="Arakawa K."/>
        </authorList>
    </citation>
    <scope>NUCLEOTIDE SEQUENCE [LARGE SCALE GENOMIC DNA]</scope>
</reference>
<evidence type="ECO:0000313" key="2">
    <source>
        <dbReference type="Proteomes" id="UP000499080"/>
    </source>
</evidence>
<gene>
    <name evidence="1" type="ORF">AVEN_133185_1</name>
</gene>
<accession>A0A4Y2HPN8</accession>
<protein>
    <submittedName>
        <fullName evidence="1">Uncharacterized protein</fullName>
    </submittedName>
</protein>